<feature type="domain" description="HTH lacI-type" evidence="5">
    <location>
        <begin position="23"/>
        <end position="78"/>
    </location>
</feature>
<dbReference type="InterPro" id="IPR000843">
    <property type="entry name" value="HTH_LacI"/>
</dbReference>
<dbReference type="STRING" id="249408.BOO71_0013399"/>
<sequence>MSSSSAPPSSASPSRASQSSGRITLREVARALGVSVATVSNAYNRPDQLSAALRERVLDTARTLGYGGPDPLARSLRRGRTGVIGVVYDAPLEYAFADPAAALFLGSLAQSLQAASLNLLLLASPGDPQTDPLAPVQGASVDGLIVYSAAQDSELLRAVMARSMPTVLVDQPVPVDQAGSVNQPVLADQPDLPAQDHRAQTSGVQIDDAGGARLAARHLMDLGHTHIGVLCLELGPRQGGGPVTPERERQVAYHPTAERLRGYREALAAGPSETRLFLTEAERNTPSDGETCTLELLRSEPEITALLCMSDVLAQGALRAAQTLGLSVPHRLSVIGYDDLPGSADLKLTTVWQPTSEKGQRVGEAMLELLGGQTPPDVRLPTRLVVRGSTAARATTDAPLHPPG</sequence>
<dbReference type="InterPro" id="IPR046335">
    <property type="entry name" value="LacI/GalR-like_sensor"/>
</dbReference>
<proteinExistence type="predicted"/>
<dbReference type="SUPFAM" id="SSF47413">
    <property type="entry name" value="lambda repressor-like DNA-binding domains"/>
    <property type="match status" value="1"/>
</dbReference>
<feature type="region of interest" description="Disordered" evidence="4">
    <location>
        <begin position="1"/>
        <end position="21"/>
    </location>
</feature>
<dbReference type="Proteomes" id="UP000186607">
    <property type="component" value="Unassembled WGS sequence"/>
</dbReference>
<evidence type="ECO:0000256" key="4">
    <source>
        <dbReference type="SAM" id="MobiDB-lite"/>
    </source>
</evidence>
<dbReference type="eggNOG" id="COG1609">
    <property type="taxonomic scope" value="Bacteria"/>
</dbReference>
<dbReference type="PANTHER" id="PTHR30146:SF138">
    <property type="entry name" value="TRANSCRIPTIONAL REGULATORY PROTEIN"/>
    <property type="match status" value="1"/>
</dbReference>
<dbReference type="OrthoDB" id="59108at2"/>
<evidence type="ECO:0000256" key="1">
    <source>
        <dbReference type="ARBA" id="ARBA00023015"/>
    </source>
</evidence>
<evidence type="ECO:0000313" key="6">
    <source>
        <dbReference type="EMBL" id="OLV15882.1"/>
    </source>
</evidence>
<name>A0A1U7NSI4_9DEIO</name>
<dbReference type="SMART" id="SM00354">
    <property type="entry name" value="HTH_LACI"/>
    <property type="match status" value="1"/>
</dbReference>
<dbReference type="SUPFAM" id="SSF53822">
    <property type="entry name" value="Periplasmic binding protein-like I"/>
    <property type="match status" value="1"/>
</dbReference>
<keyword evidence="2" id="KW-0238">DNA-binding</keyword>
<dbReference type="GO" id="GO:0000976">
    <property type="term" value="F:transcription cis-regulatory region binding"/>
    <property type="evidence" value="ECO:0007669"/>
    <property type="project" value="TreeGrafter"/>
</dbReference>
<dbReference type="InterPro" id="IPR028082">
    <property type="entry name" value="Peripla_BP_I"/>
</dbReference>
<dbReference type="Pfam" id="PF13377">
    <property type="entry name" value="Peripla_BP_3"/>
    <property type="match status" value="1"/>
</dbReference>
<feature type="compositionally biased region" description="Low complexity" evidence="4">
    <location>
        <begin position="1"/>
        <end position="20"/>
    </location>
</feature>
<evidence type="ECO:0000259" key="5">
    <source>
        <dbReference type="PROSITE" id="PS50932"/>
    </source>
</evidence>
<dbReference type="InterPro" id="IPR010982">
    <property type="entry name" value="Lambda_DNA-bd_dom_sf"/>
</dbReference>
<dbReference type="CDD" id="cd01392">
    <property type="entry name" value="HTH_LacI"/>
    <property type="match status" value="1"/>
</dbReference>
<evidence type="ECO:0000313" key="7">
    <source>
        <dbReference type="Proteomes" id="UP000186607"/>
    </source>
</evidence>
<dbReference type="PANTHER" id="PTHR30146">
    <property type="entry name" value="LACI-RELATED TRANSCRIPTIONAL REPRESSOR"/>
    <property type="match status" value="1"/>
</dbReference>
<dbReference type="Gene3D" id="1.10.260.40">
    <property type="entry name" value="lambda repressor-like DNA-binding domains"/>
    <property type="match status" value="1"/>
</dbReference>
<keyword evidence="3" id="KW-0804">Transcription</keyword>
<protein>
    <submittedName>
        <fullName evidence="6">Transcriptional regulator, LacI family</fullName>
    </submittedName>
</protein>
<reference evidence="6 7" key="1">
    <citation type="submission" date="2017-01" db="EMBL/GenBank/DDBJ databases">
        <title>Genome Analysis of Deinococcus marmoris KOPRI26562.</title>
        <authorList>
            <person name="Kim J.H."/>
            <person name="Oh H.-M."/>
        </authorList>
    </citation>
    <scope>NUCLEOTIDE SEQUENCE [LARGE SCALE GENOMIC DNA]</scope>
    <source>
        <strain evidence="6 7">KOPRI26562</strain>
    </source>
</reference>
<dbReference type="EMBL" id="MSTI01000158">
    <property type="protein sequence ID" value="OLV15882.1"/>
    <property type="molecule type" value="Genomic_DNA"/>
</dbReference>
<dbReference type="PROSITE" id="PS50932">
    <property type="entry name" value="HTH_LACI_2"/>
    <property type="match status" value="1"/>
</dbReference>
<dbReference type="RefSeq" id="WP_083653757.1">
    <property type="nucleotide sequence ID" value="NZ_MSTI01000158.1"/>
</dbReference>
<dbReference type="Pfam" id="PF00356">
    <property type="entry name" value="LacI"/>
    <property type="match status" value="1"/>
</dbReference>
<dbReference type="GO" id="GO:0003700">
    <property type="term" value="F:DNA-binding transcription factor activity"/>
    <property type="evidence" value="ECO:0007669"/>
    <property type="project" value="TreeGrafter"/>
</dbReference>
<evidence type="ECO:0000256" key="3">
    <source>
        <dbReference type="ARBA" id="ARBA00023163"/>
    </source>
</evidence>
<accession>A0A1U7NSI4</accession>
<gene>
    <name evidence="6" type="ORF">BOO71_0013399</name>
</gene>
<dbReference type="AlphaFoldDB" id="A0A1U7NSI4"/>
<dbReference type="Gene3D" id="3.40.50.2300">
    <property type="match status" value="2"/>
</dbReference>
<organism evidence="6 7">
    <name type="scientific">Deinococcus marmoris</name>
    <dbReference type="NCBI Taxonomy" id="249408"/>
    <lineage>
        <taxon>Bacteria</taxon>
        <taxon>Thermotogati</taxon>
        <taxon>Deinococcota</taxon>
        <taxon>Deinococci</taxon>
        <taxon>Deinococcales</taxon>
        <taxon>Deinococcaceae</taxon>
        <taxon>Deinococcus</taxon>
    </lineage>
</organism>
<comment type="caution">
    <text evidence="6">The sequence shown here is derived from an EMBL/GenBank/DDBJ whole genome shotgun (WGS) entry which is preliminary data.</text>
</comment>
<dbReference type="CDD" id="cd06279">
    <property type="entry name" value="PBP1_LacI-like"/>
    <property type="match status" value="1"/>
</dbReference>
<evidence type="ECO:0000256" key="2">
    <source>
        <dbReference type="ARBA" id="ARBA00023125"/>
    </source>
</evidence>
<keyword evidence="1" id="KW-0805">Transcription regulation</keyword>
<keyword evidence="7" id="KW-1185">Reference proteome</keyword>